<keyword evidence="7" id="KW-1185">Reference proteome</keyword>
<keyword evidence="3 6" id="KW-0808">Transferase</keyword>
<dbReference type="EMBL" id="JAABOP010000001">
    <property type="protein sequence ID" value="NER10362.1"/>
    <property type="molecule type" value="Genomic_DNA"/>
</dbReference>
<dbReference type="InterPro" id="IPR015421">
    <property type="entry name" value="PyrdxlP-dep_Trfase_major"/>
</dbReference>
<evidence type="ECO:0000313" key="6">
    <source>
        <dbReference type="EMBL" id="NER10362.1"/>
    </source>
</evidence>
<reference evidence="6 7" key="1">
    <citation type="submission" date="2020-01" db="EMBL/GenBank/DDBJ databases">
        <title>Muriicola jejuensis KCTC 22299.</title>
        <authorList>
            <person name="Wang G."/>
        </authorList>
    </citation>
    <scope>NUCLEOTIDE SEQUENCE [LARGE SCALE GENOMIC DNA]</scope>
    <source>
        <strain evidence="6 7">KCTC 22299</strain>
    </source>
</reference>
<organism evidence="6 7">
    <name type="scientific">Muriicola jejuensis</name>
    <dbReference type="NCBI Taxonomy" id="504488"/>
    <lineage>
        <taxon>Bacteria</taxon>
        <taxon>Pseudomonadati</taxon>
        <taxon>Bacteroidota</taxon>
        <taxon>Flavobacteriia</taxon>
        <taxon>Flavobacteriales</taxon>
        <taxon>Flavobacteriaceae</taxon>
        <taxon>Muriicola</taxon>
    </lineage>
</organism>
<dbReference type="InterPro" id="IPR015422">
    <property type="entry name" value="PyrdxlP-dep_Trfase_small"/>
</dbReference>
<sequence>MELFDVYPLYDITPVSAKGLILTDDQGVEYLDLYGGHAVISIGHGHPHYVSRIKEQLDRIAFYSNAVQNPLQQQLMEKLGYLSGCDEYRLFLCNSGAEANENALKLASFHTGRSRVIAFHNSFHGRTSAAVATTDNPGINAPINRQQQVTFLPFEDATALEAEMAKGDVCAVILEAIQGVGGLDEPSTAFYREISRLCREHDVVLIADEVQSGFGRSGKFFAFQHHGIEPDIISMAKGMGNGFPVGGILIHPKFKASHGLLGTTFGGNHLACAATLAVLEVLEKEQLMKNAEELGSYFAACAARIPEVKRVKGRGLMLGLEFGFEVASLRKRLITKQHIFTGSAKDKSVLRILPALNVSKDHLDQFFNALKRELA</sequence>
<evidence type="ECO:0000256" key="2">
    <source>
        <dbReference type="ARBA" id="ARBA00022576"/>
    </source>
</evidence>
<keyword evidence="4 5" id="KW-0663">Pyridoxal phosphate</keyword>
<evidence type="ECO:0000256" key="1">
    <source>
        <dbReference type="ARBA" id="ARBA00001933"/>
    </source>
</evidence>
<dbReference type="GO" id="GO:0042802">
    <property type="term" value="F:identical protein binding"/>
    <property type="evidence" value="ECO:0007669"/>
    <property type="project" value="TreeGrafter"/>
</dbReference>
<dbReference type="PIRSF" id="PIRSF000521">
    <property type="entry name" value="Transaminase_4ab_Lys_Orn"/>
    <property type="match status" value="1"/>
</dbReference>
<accession>A0A6P0UCP6</accession>
<dbReference type="InterPro" id="IPR015424">
    <property type="entry name" value="PyrdxlP-dep_Trfase"/>
</dbReference>
<dbReference type="AlphaFoldDB" id="A0A6P0UCP6"/>
<name>A0A6P0UCP6_9FLAO</name>
<dbReference type="Gene3D" id="3.90.1150.10">
    <property type="entry name" value="Aspartate Aminotransferase, domain 1"/>
    <property type="match status" value="1"/>
</dbReference>
<proteinExistence type="inferred from homology"/>
<comment type="similarity">
    <text evidence="5">Belongs to the class-III pyridoxal-phosphate-dependent aminotransferase family.</text>
</comment>
<dbReference type="PANTHER" id="PTHR11986">
    <property type="entry name" value="AMINOTRANSFERASE CLASS III"/>
    <property type="match status" value="1"/>
</dbReference>
<dbReference type="InterPro" id="IPR050103">
    <property type="entry name" value="Class-III_PLP-dep_AT"/>
</dbReference>
<dbReference type="Gene3D" id="3.40.640.10">
    <property type="entry name" value="Type I PLP-dependent aspartate aminotransferase-like (Major domain)"/>
    <property type="match status" value="1"/>
</dbReference>
<dbReference type="CDD" id="cd00610">
    <property type="entry name" value="OAT_like"/>
    <property type="match status" value="1"/>
</dbReference>
<comment type="cofactor">
    <cofactor evidence="1">
        <name>pyridoxal 5'-phosphate</name>
        <dbReference type="ChEBI" id="CHEBI:597326"/>
    </cofactor>
</comment>
<keyword evidence="2 6" id="KW-0032">Aminotransferase</keyword>
<dbReference type="SUPFAM" id="SSF53383">
    <property type="entry name" value="PLP-dependent transferases"/>
    <property type="match status" value="1"/>
</dbReference>
<dbReference type="RefSeq" id="WP_163692372.1">
    <property type="nucleotide sequence ID" value="NZ_FXTW01000001.1"/>
</dbReference>
<dbReference type="PANTHER" id="PTHR11986:SF79">
    <property type="entry name" value="ACETYLORNITHINE AMINOTRANSFERASE, MITOCHONDRIAL"/>
    <property type="match status" value="1"/>
</dbReference>
<dbReference type="FunFam" id="3.40.640.10:FF:000100">
    <property type="entry name" value="Putative acetylornithine aminotransferase"/>
    <property type="match status" value="1"/>
</dbReference>
<dbReference type="Pfam" id="PF00202">
    <property type="entry name" value="Aminotran_3"/>
    <property type="match status" value="1"/>
</dbReference>
<dbReference type="InterPro" id="IPR049704">
    <property type="entry name" value="Aminotrans_3_PPA_site"/>
</dbReference>
<dbReference type="Proteomes" id="UP000468443">
    <property type="component" value="Unassembled WGS sequence"/>
</dbReference>
<gene>
    <name evidence="6" type="ORF">GWK09_07525</name>
</gene>
<comment type="caution">
    <text evidence="6">The sequence shown here is derived from an EMBL/GenBank/DDBJ whole genome shotgun (WGS) entry which is preliminary data.</text>
</comment>
<dbReference type="PROSITE" id="PS00600">
    <property type="entry name" value="AA_TRANSFER_CLASS_3"/>
    <property type="match status" value="1"/>
</dbReference>
<evidence type="ECO:0000256" key="4">
    <source>
        <dbReference type="ARBA" id="ARBA00022898"/>
    </source>
</evidence>
<evidence type="ECO:0000256" key="3">
    <source>
        <dbReference type="ARBA" id="ARBA00022679"/>
    </source>
</evidence>
<dbReference type="GO" id="GO:0030170">
    <property type="term" value="F:pyridoxal phosphate binding"/>
    <property type="evidence" value="ECO:0007669"/>
    <property type="project" value="InterPro"/>
</dbReference>
<evidence type="ECO:0000313" key="7">
    <source>
        <dbReference type="Proteomes" id="UP000468443"/>
    </source>
</evidence>
<evidence type="ECO:0000256" key="5">
    <source>
        <dbReference type="RuleBase" id="RU003560"/>
    </source>
</evidence>
<dbReference type="InterPro" id="IPR005814">
    <property type="entry name" value="Aminotrans_3"/>
</dbReference>
<protein>
    <submittedName>
        <fullName evidence="6">Aminotransferase class III-fold pyridoxal phosphate-dependent enzyme</fullName>
    </submittedName>
</protein>
<dbReference type="GO" id="GO:0008483">
    <property type="term" value="F:transaminase activity"/>
    <property type="evidence" value="ECO:0007669"/>
    <property type="project" value="UniProtKB-KW"/>
</dbReference>